<dbReference type="InterPro" id="IPR029710">
    <property type="entry name" value="LIG4"/>
</dbReference>
<comment type="caution">
    <text evidence="21">The sequence shown here is derived from an EMBL/GenBank/DDBJ whole genome shotgun (WGS) entry which is preliminary data.</text>
</comment>
<keyword evidence="6 21" id="KW-0436">Ligase</keyword>
<dbReference type="PROSITE" id="PS50160">
    <property type="entry name" value="DNA_LIGASE_A3"/>
    <property type="match status" value="1"/>
</dbReference>
<dbReference type="Pfam" id="PF04679">
    <property type="entry name" value="DNA_ligase_A_C"/>
    <property type="match status" value="1"/>
</dbReference>
<keyword evidence="14" id="KW-0234">DNA repair</keyword>
<dbReference type="GO" id="GO:0071897">
    <property type="term" value="P:DNA biosynthetic process"/>
    <property type="evidence" value="ECO:0007669"/>
    <property type="project" value="InterPro"/>
</dbReference>
<proteinExistence type="inferred from homology"/>
<dbReference type="GO" id="GO:0006303">
    <property type="term" value="P:double-strand break repair via nonhomologous end joining"/>
    <property type="evidence" value="ECO:0007669"/>
    <property type="project" value="TreeGrafter"/>
</dbReference>
<dbReference type="Pfam" id="PF01068">
    <property type="entry name" value="DNA_ligase_A_M"/>
    <property type="match status" value="1"/>
</dbReference>
<evidence type="ECO:0000256" key="7">
    <source>
        <dbReference type="ARBA" id="ARBA00022723"/>
    </source>
</evidence>
<dbReference type="AlphaFoldDB" id="A0A9X0CZ93"/>
<evidence type="ECO:0000256" key="17">
    <source>
        <dbReference type="ARBA" id="ARBA00031942"/>
    </source>
</evidence>
<keyword evidence="11" id="KW-0067">ATP-binding</keyword>
<dbReference type="Gene3D" id="3.30.470.30">
    <property type="entry name" value="DNA ligase/mRNA capping enzyme"/>
    <property type="match status" value="1"/>
</dbReference>
<comment type="cofactor">
    <cofactor evidence="1">
        <name>Mg(2+)</name>
        <dbReference type="ChEBI" id="CHEBI:18420"/>
    </cofactor>
</comment>
<keyword evidence="9" id="KW-0547">Nucleotide-binding</keyword>
<name>A0A9X0CZ93_9CNID</name>
<evidence type="ECO:0000256" key="1">
    <source>
        <dbReference type="ARBA" id="ARBA00001946"/>
    </source>
</evidence>
<dbReference type="GO" id="GO:0005958">
    <property type="term" value="C:DNA-dependent protein kinase-DNA ligase 4 complex"/>
    <property type="evidence" value="ECO:0007669"/>
    <property type="project" value="TreeGrafter"/>
</dbReference>
<keyword evidence="13" id="KW-0233">DNA recombination</keyword>
<keyword evidence="15" id="KW-0539">Nucleus</keyword>
<dbReference type="InterPro" id="IPR012340">
    <property type="entry name" value="NA-bd_OB-fold"/>
</dbReference>
<feature type="domain" description="ATP-dependent DNA ligase family profile" evidence="20">
    <location>
        <begin position="116"/>
        <end position="243"/>
    </location>
</feature>
<dbReference type="InterPro" id="IPR044125">
    <property type="entry name" value="Adenylation_DNA_ligase_IV"/>
</dbReference>
<keyword evidence="10" id="KW-0227">DNA damage</keyword>
<comment type="subcellular location">
    <subcellularLocation>
        <location evidence="2">Nucleus</location>
    </subcellularLocation>
</comment>
<protein>
    <recommendedName>
        <fullName evidence="5">DNA ligase 4</fullName>
        <ecNumber evidence="4">6.5.1.1</ecNumber>
    </recommendedName>
    <alternativeName>
        <fullName evidence="17">DNA ligase IV</fullName>
    </alternativeName>
    <alternativeName>
        <fullName evidence="16">Polydeoxyribonucleotide synthase [ATP] 4</fullName>
    </alternativeName>
</protein>
<evidence type="ECO:0000256" key="12">
    <source>
        <dbReference type="ARBA" id="ARBA00022842"/>
    </source>
</evidence>
<dbReference type="NCBIfam" id="TIGR00574">
    <property type="entry name" value="dnl1"/>
    <property type="match status" value="1"/>
</dbReference>
<dbReference type="InterPro" id="IPR000977">
    <property type="entry name" value="DNA_ligase_ATP-dep"/>
</dbReference>
<evidence type="ECO:0000256" key="11">
    <source>
        <dbReference type="ARBA" id="ARBA00022840"/>
    </source>
</evidence>
<evidence type="ECO:0000256" key="2">
    <source>
        <dbReference type="ARBA" id="ARBA00004123"/>
    </source>
</evidence>
<evidence type="ECO:0000256" key="8">
    <source>
        <dbReference type="ARBA" id="ARBA00022737"/>
    </source>
</evidence>
<dbReference type="SUPFAM" id="SSF50249">
    <property type="entry name" value="Nucleic acid-binding proteins"/>
    <property type="match status" value="1"/>
</dbReference>
<keyword evidence="7" id="KW-0479">Metal-binding</keyword>
<dbReference type="FunFam" id="2.40.50.140:FF:000150">
    <property type="entry name" value="DNA ligase"/>
    <property type="match status" value="1"/>
</dbReference>
<accession>A0A9X0CZ93</accession>
<organism evidence="21 22">
    <name type="scientific">Desmophyllum pertusum</name>
    <dbReference type="NCBI Taxonomy" id="174260"/>
    <lineage>
        <taxon>Eukaryota</taxon>
        <taxon>Metazoa</taxon>
        <taxon>Cnidaria</taxon>
        <taxon>Anthozoa</taxon>
        <taxon>Hexacorallia</taxon>
        <taxon>Scleractinia</taxon>
        <taxon>Caryophylliina</taxon>
        <taxon>Caryophylliidae</taxon>
        <taxon>Desmophyllum</taxon>
    </lineage>
</organism>
<evidence type="ECO:0000256" key="19">
    <source>
        <dbReference type="RuleBase" id="RU004196"/>
    </source>
</evidence>
<dbReference type="GO" id="GO:0006310">
    <property type="term" value="P:DNA recombination"/>
    <property type="evidence" value="ECO:0007669"/>
    <property type="project" value="UniProtKB-KW"/>
</dbReference>
<dbReference type="GO" id="GO:0003677">
    <property type="term" value="F:DNA binding"/>
    <property type="evidence" value="ECO:0007669"/>
    <property type="project" value="InterPro"/>
</dbReference>
<dbReference type="CDD" id="cd07903">
    <property type="entry name" value="Adenylation_DNA_ligase_IV"/>
    <property type="match status" value="1"/>
</dbReference>
<dbReference type="InterPro" id="IPR012310">
    <property type="entry name" value="DNA_ligase_ATP-dep_cent"/>
</dbReference>
<dbReference type="Gene3D" id="2.40.50.140">
    <property type="entry name" value="Nucleic acid-binding proteins"/>
    <property type="match status" value="1"/>
</dbReference>
<dbReference type="GO" id="GO:0046872">
    <property type="term" value="F:metal ion binding"/>
    <property type="evidence" value="ECO:0007669"/>
    <property type="project" value="UniProtKB-KW"/>
</dbReference>
<gene>
    <name evidence="21" type="primary">LIG4_2</name>
    <name evidence="21" type="ORF">OS493_019642</name>
</gene>
<evidence type="ECO:0000313" key="21">
    <source>
        <dbReference type="EMBL" id="KAJ7378944.1"/>
    </source>
</evidence>
<dbReference type="PANTHER" id="PTHR45997:SF1">
    <property type="entry name" value="DNA LIGASE 4"/>
    <property type="match status" value="1"/>
</dbReference>
<evidence type="ECO:0000256" key="4">
    <source>
        <dbReference type="ARBA" id="ARBA00012727"/>
    </source>
</evidence>
<sequence length="405" mass="45939">MLGQRGDIEEVEKLMDNQSFYIETKIDGERMQLHKQGDCFMYFSRSANDYTHVFGSNPSTGVLTPHITGCFASSVHSCILDGEMVVVDPTTDVWLSKGMNVDVKSLSTYNNGFHPCFVVFDMLVINEKKLANVPLSERIKSMEKVLKPQPGYLQFVERRDASTREDLVKALNNAIDKREEGLVIKSPSSIYKPSKRNGSGWLKIKPEYVDSLSDELDLLIVGGYFGVGRRSGMISHFMCAVAVSSNTPGEHPKVFHSFCKVGSGYTMNELRELDQQLRPHWNAFDTKRPPTSVILAPGYKEKPDVWIEPSKSKIVQIKATEIISSDRFKTGITLRFPRLEAVRNDKMWYECLDLTELTRLKSVAEGKLTYQHINADEKSEPAKKRRREAARVEQVRTVAEHFKTC</sequence>
<dbReference type="GO" id="GO:0003910">
    <property type="term" value="F:DNA ligase (ATP) activity"/>
    <property type="evidence" value="ECO:0007669"/>
    <property type="project" value="UniProtKB-EC"/>
</dbReference>
<evidence type="ECO:0000256" key="3">
    <source>
        <dbReference type="ARBA" id="ARBA00007572"/>
    </source>
</evidence>
<dbReference type="SUPFAM" id="SSF56091">
    <property type="entry name" value="DNA ligase/mRNA capping enzyme, catalytic domain"/>
    <property type="match status" value="1"/>
</dbReference>
<reference evidence="21" key="1">
    <citation type="submission" date="2023-01" db="EMBL/GenBank/DDBJ databases">
        <title>Genome assembly of the deep-sea coral Lophelia pertusa.</title>
        <authorList>
            <person name="Herrera S."/>
            <person name="Cordes E."/>
        </authorList>
    </citation>
    <scope>NUCLEOTIDE SEQUENCE</scope>
    <source>
        <strain evidence="21">USNM1676648</strain>
        <tissue evidence="21">Polyp</tissue>
    </source>
</reference>
<evidence type="ECO:0000313" key="22">
    <source>
        <dbReference type="Proteomes" id="UP001163046"/>
    </source>
</evidence>
<dbReference type="Proteomes" id="UP001163046">
    <property type="component" value="Unassembled WGS sequence"/>
</dbReference>
<evidence type="ECO:0000256" key="9">
    <source>
        <dbReference type="ARBA" id="ARBA00022741"/>
    </source>
</evidence>
<evidence type="ECO:0000256" key="18">
    <source>
        <dbReference type="ARBA" id="ARBA00034003"/>
    </source>
</evidence>
<evidence type="ECO:0000256" key="15">
    <source>
        <dbReference type="ARBA" id="ARBA00023242"/>
    </source>
</evidence>
<evidence type="ECO:0000256" key="6">
    <source>
        <dbReference type="ARBA" id="ARBA00022598"/>
    </source>
</evidence>
<evidence type="ECO:0000256" key="10">
    <source>
        <dbReference type="ARBA" id="ARBA00022763"/>
    </source>
</evidence>
<dbReference type="GO" id="GO:0032807">
    <property type="term" value="C:DNA ligase IV complex"/>
    <property type="evidence" value="ECO:0007669"/>
    <property type="project" value="TreeGrafter"/>
</dbReference>
<dbReference type="EC" id="6.5.1.1" evidence="4"/>
<evidence type="ECO:0000256" key="13">
    <source>
        <dbReference type="ARBA" id="ARBA00023172"/>
    </source>
</evidence>
<dbReference type="InterPro" id="IPR012309">
    <property type="entry name" value="DNA_ligase_ATP-dep_C"/>
</dbReference>
<dbReference type="PANTHER" id="PTHR45997">
    <property type="entry name" value="DNA LIGASE 4"/>
    <property type="match status" value="1"/>
</dbReference>
<keyword evidence="8" id="KW-0677">Repeat</keyword>
<dbReference type="GO" id="GO:0005524">
    <property type="term" value="F:ATP binding"/>
    <property type="evidence" value="ECO:0007669"/>
    <property type="project" value="UniProtKB-KW"/>
</dbReference>
<dbReference type="GO" id="GO:0006297">
    <property type="term" value="P:nucleotide-excision repair, DNA gap filling"/>
    <property type="evidence" value="ECO:0007669"/>
    <property type="project" value="TreeGrafter"/>
</dbReference>
<evidence type="ECO:0000259" key="20">
    <source>
        <dbReference type="PROSITE" id="PS50160"/>
    </source>
</evidence>
<evidence type="ECO:0000256" key="16">
    <source>
        <dbReference type="ARBA" id="ARBA00030676"/>
    </source>
</evidence>
<dbReference type="EMBL" id="MU826361">
    <property type="protein sequence ID" value="KAJ7378944.1"/>
    <property type="molecule type" value="Genomic_DNA"/>
</dbReference>
<evidence type="ECO:0000256" key="5">
    <source>
        <dbReference type="ARBA" id="ARBA00022073"/>
    </source>
</evidence>
<comment type="catalytic activity">
    <reaction evidence="18">
        <text>ATP + (deoxyribonucleotide)n-3'-hydroxyl + 5'-phospho-(deoxyribonucleotide)m = (deoxyribonucleotide)n+m + AMP + diphosphate.</text>
        <dbReference type="EC" id="6.5.1.1"/>
    </reaction>
</comment>
<comment type="similarity">
    <text evidence="3 19">Belongs to the ATP-dependent DNA ligase family.</text>
</comment>
<dbReference type="OrthoDB" id="151490at2759"/>
<keyword evidence="12" id="KW-0460">Magnesium</keyword>
<evidence type="ECO:0000256" key="14">
    <source>
        <dbReference type="ARBA" id="ARBA00023204"/>
    </source>
</evidence>
<keyword evidence="22" id="KW-1185">Reference proteome</keyword>
<dbReference type="CDD" id="cd07968">
    <property type="entry name" value="OBF_DNA_ligase_IV"/>
    <property type="match status" value="1"/>
</dbReference>